<dbReference type="GO" id="GO:0015035">
    <property type="term" value="F:protein-disulfide reductase activity"/>
    <property type="evidence" value="ECO:0007669"/>
    <property type="project" value="UniProtKB-UniRule"/>
</dbReference>
<sequence length="146" mass="16111">MPESLHIVCPNCQAVNRIPAARLGEGPRCGKCHQFLFTGTPVELDAAGFDKHVSRSDIPLLVDFWAPWCGPCKMMAPQFAQAARQLEPRVRLAKVDTEAEQSLGARFGIRSIPTLALFAHGRELARQPGAMGANDILRWVRQQLPL</sequence>
<dbReference type="Gene3D" id="2.30.30.380">
    <property type="entry name" value="Zn-finger domain of Sec23/24"/>
    <property type="match status" value="1"/>
</dbReference>
<dbReference type="GO" id="GO:0046872">
    <property type="term" value="F:metal ion binding"/>
    <property type="evidence" value="ECO:0007669"/>
    <property type="project" value="UniProtKB-KW"/>
</dbReference>
<organism evidence="9 10">
    <name type="scientific">Thiohalobacter thiocyanaticus</name>
    <dbReference type="NCBI Taxonomy" id="585455"/>
    <lineage>
        <taxon>Bacteria</taxon>
        <taxon>Pseudomonadati</taxon>
        <taxon>Pseudomonadota</taxon>
        <taxon>Gammaproteobacteria</taxon>
        <taxon>Thiohalobacterales</taxon>
        <taxon>Thiohalobacteraceae</taxon>
        <taxon>Thiohalobacter</taxon>
    </lineage>
</organism>
<keyword evidence="3" id="KW-0479">Metal-binding</keyword>
<dbReference type="PANTHER" id="PTHR45663:SF11">
    <property type="entry name" value="GEO12009P1"/>
    <property type="match status" value="1"/>
</dbReference>
<dbReference type="InterPro" id="IPR017937">
    <property type="entry name" value="Thioredoxin_CS"/>
</dbReference>
<dbReference type="InterPro" id="IPR005746">
    <property type="entry name" value="Thioredoxin"/>
</dbReference>
<evidence type="ECO:0000256" key="1">
    <source>
        <dbReference type="ARBA" id="ARBA00008987"/>
    </source>
</evidence>
<comment type="similarity">
    <text evidence="1">Belongs to the thioredoxin family.</text>
</comment>
<dbReference type="OrthoDB" id="9790390at2"/>
<keyword evidence="5" id="KW-1015">Disulfide bond</keyword>
<gene>
    <name evidence="9" type="primary">trxC</name>
    <name evidence="9" type="ORF">D6C00_01475</name>
</gene>
<keyword evidence="2" id="KW-0813">Transport</keyword>
<evidence type="ECO:0000256" key="7">
    <source>
        <dbReference type="NCBIfam" id="TIGR01068"/>
    </source>
</evidence>
<dbReference type="PROSITE" id="PS51352">
    <property type="entry name" value="THIOREDOXIN_2"/>
    <property type="match status" value="1"/>
</dbReference>
<evidence type="ECO:0000256" key="6">
    <source>
        <dbReference type="ARBA" id="ARBA00023284"/>
    </source>
</evidence>
<accession>A0A426QGA5</accession>
<dbReference type="NCBIfam" id="NF008229">
    <property type="entry name" value="PRK10996.1"/>
    <property type="match status" value="1"/>
</dbReference>
<dbReference type="SUPFAM" id="SSF52833">
    <property type="entry name" value="Thioredoxin-like"/>
    <property type="match status" value="1"/>
</dbReference>
<dbReference type="RefSeq" id="WP_125179990.1">
    <property type="nucleotide sequence ID" value="NZ_QZMU01000001.1"/>
</dbReference>
<feature type="domain" description="Thioredoxin" evidence="8">
    <location>
        <begin position="12"/>
        <end position="145"/>
    </location>
</feature>
<keyword evidence="10" id="KW-1185">Reference proteome</keyword>
<dbReference type="NCBIfam" id="TIGR01068">
    <property type="entry name" value="thioredoxin"/>
    <property type="match status" value="1"/>
</dbReference>
<evidence type="ECO:0000256" key="4">
    <source>
        <dbReference type="ARBA" id="ARBA00022982"/>
    </source>
</evidence>
<evidence type="ECO:0000313" key="10">
    <source>
        <dbReference type="Proteomes" id="UP000287798"/>
    </source>
</evidence>
<dbReference type="PANTHER" id="PTHR45663">
    <property type="entry name" value="GEO12009P1"/>
    <property type="match status" value="1"/>
</dbReference>
<dbReference type="AlphaFoldDB" id="A0A426QGA5"/>
<evidence type="ECO:0000313" key="9">
    <source>
        <dbReference type="EMBL" id="RRQ20775.1"/>
    </source>
</evidence>
<keyword evidence="6" id="KW-0676">Redox-active center</keyword>
<reference evidence="9 10" key="1">
    <citation type="journal article" date="2010" name="Int. J. Syst. Evol. Microbiol.">
        <title>Thiohalobacter thiocyanaticus gen. nov., sp. nov., a moderately halophilic, sulfur-oxidizing gammaproteobacterium from hypersaline lakes, that utilizes thiocyanate.</title>
        <authorList>
            <person name="Sorokin D.Y."/>
            <person name="Kovaleva O.L."/>
            <person name="Tourova T.P."/>
            <person name="Muyzer G."/>
        </authorList>
    </citation>
    <scope>NUCLEOTIDE SEQUENCE [LARGE SCALE GENOMIC DNA]</scope>
    <source>
        <strain evidence="9 10">Hrh1</strain>
    </source>
</reference>
<dbReference type="EMBL" id="QZMU01000001">
    <property type="protein sequence ID" value="RRQ20775.1"/>
    <property type="molecule type" value="Genomic_DNA"/>
</dbReference>
<dbReference type="Pfam" id="PF00085">
    <property type="entry name" value="Thioredoxin"/>
    <property type="match status" value="1"/>
</dbReference>
<dbReference type="GO" id="GO:0045454">
    <property type="term" value="P:cell redox homeostasis"/>
    <property type="evidence" value="ECO:0007669"/>
    <property type="project" value="TreeGrafter"/>
</dbReference>
<evidence type="ECO:0000259" key="8">
    <source>
        <dbReference type="PROSITE" id="PS51352"/>
    </source>
</evidence>
<dbReference type="Gene3D" id="3.40.30.10">
    <property type="entry name" value="Glutaredoxin"/>
    <property type="match status" value="1"/>
</dbReference>
<proteinExistence type="inferred from homology"/>
<comment type="caution">
    <text evidence="9">The sequence shown here is derived from an EMBL/GenBank/DDBJ whole genome shotgun (WGS) entry which is preliminary data.</text>
</comment>
<keyword evidence="4" id="KW-0249">Electron transport</keyword>
<dbReference type="GO" id="GO:0005829">
    <property type="term" value="C:cytosol"/>
    <property type="evidence" value="ECO:0007669"/>
    <property type="project" value="TreeGrafter"/>
</dbReference>
<dbReference type="InterPro" id="IPR013766">
    <property type="entry name" value="Thioredoxin_domain"/>
</dbReference>
<dbReference type="CDD" id="cd02947">
    <property type="entry name" value="TRX_family"/>
    <property type="match status" value="1"/>
</dbReference>
<protein>
    <recommendedName>
        <fullName evidence="7">Thioredoxin</fullName>
    </recommendedName>
</protein>
<dbReference type="Pfam" id="PF21352">
    <property type="entry name" value="Zn_ribbon_Thio2"/>
    <property type="match status" value="1"/>
</dbReference>
<name>A0A426QGA5_9GAMM</name>
<dbReference type="Proteomes" id="UP000287798">
    <property type="component" value="Unassembled WGS sequence"/>
</dbReference>
<dbReference type="PROSITE" id="PS00194">
    <property type="entry name" value="THIOREDOXIN_1"/>
    <property type="match status" value="1"/>
</dbReference>
<evidence type="ECO:0000256" key="5">
    <source>
        <dbReference type="ARBA" id="ARBA00023157"/>
    </source>
</evidence>
<dbReference type="PRINTS" id="PR00421">
    <property type="entry name" value="THIOREDOXIN"/>
</dbReference>
<evidence type="ECO:0000256" key="3">
    <source>
        <dbReference type="ARBA" id="ARBA00022723"/>
    </source>
</evidence>
<dbReference type="FunFam" id="3.40.30.10:FF:000001">
    <property type="entry name" value="Thioredoxin"/>
    <property type="match status" value="1"/>
</dbReference>
<dbReference type="InterPro" id="IPR036249">
    <property type="entry name" value="Thioredoxin-like_sf"/>
</dbReference>
<dbReference type="InterPro" id="IPR049299">
    <property type="entry name" value="Thio2_N"/>
</dbReference>
<evidence type="ECO:0000256" key="2">
    <source>
        <dbReference type="ARBA" id="ARBA00022448"/>
    </source>
</evidence>